<dbReference type="OrthoDB" id="1493088at2"/>
<dbReference type="Gene3D" id="3.90.550.10">
    <property type="entry name" value="Spore Coat Polysaccharide Biosynthesis Protein SpsA, Chain A"/>
    <property type="match status" value="1"/>
</dbReference>
<feature type="domain" description="Glycosyltransferase 2-like" evidence="1">
    <location>
        <begin position="18"/>
        <end position="144"/>
    </location>
</feature>
<dbReference type="Pfam" id="PF00535">
    <property type="entry name" value="Glycos_transf_2"/>
    <property type="match status" value="1"/>
</dbReference>
<dbReference type="InterPro" id="IPR001173">
    <property type="entry name" value="Glyco_trans_2-like"/>
</dbReference>
<reference evidence="2 3" key="1">
    <citation type="submission" date="2019-08" db="EMBL/GenBank/DDBJ databases">
        <title>Lewinella sp. strain SSH13 Genome sequencing and assembly.</title>
        <authorList>
            <person name="Kim I."/>
        </authorList>
    </citation>
    <scope>NUCLEOTIDE SEQUENCE [LARGE SCALE GENOMIC DNA]</scope>
    <source>
        <strain evidence="2 3">SSH13</strain>
    </source>
</reference>
<dbReference type="CDD" id="cd00761">
    <property type="entry name" value="Glyco_tranf_GTA_type"/>
    <property type="match status" value="1"/>
</dbReference>
<dbReference type="GO" id="GO:0016740">
    <property type="term" value="F:transferase activity"/>
    <property type="evidence" value="ECO:0007669"/>
    <property type="project" value="UniProtKB-KW"/>
</dbReference>
<name>A0A5C7FIC0_9BACT</name>
<evidence type="ECO:0000313" key="3">
    <source>
        <dbReference type="Proteomes" id="UP000321907"/>
    </source>
</evidence>
<comment type="caution">
    <text evidence="2">The sequence shown here is derived from an EMBL/GenBank/DDBJ whole genome shotgun (WGS) entry which is preliminary data.</text>
</comment>
<dbReference type="SUPFAM" id="SSF53448">
    <property type="entry name" value="Nucleotide-diphospho-sugar transferases"/>
    <property type="match status" value="1"/>
</dbReference>
<dbReference type="AlphaFoldDB" id="A0A5C7FIC0"/>
<dbReference type="Proteomes" id="UP000321907">
    <property type="component" value="Unassembled WGS sequence"/>
</dbReference>
<organism evidence="2 3">
    <name type="scientific">Neolewinella aurantiaca</name>
    <dbReference type="NCBI Taxonomy" id="2602767"/>
    <lineage>
        <taxon>Bacteria</taxon>
        <taxon>Pseudomonadati</taxon>
        <taxon>Bacteroidota</taxon>
        <taxon>Saprospiria</taxon>
        <taxon>Saprospirales</taxon>
        <taxon>Lewinellaceae</taxon>
        <taxon>Neolewinella</taxon>
    </lineage>
</organism>
<keyword evidence="3" id="KW-1185">Reference proteome</keyword>
<keyword evidence="2" id="KW-0808">Transferase</keyword>
<evidence type="ECO:0000259" key="1">
    <source>
        <dbReference type="Pfam" id="PF00535"/>
    </source>
</evidence>
<evidence type="ECO:0000313" key="2">
    <source>
        <dbReference type="EMBL" id="TXF90972.1"/>
    </source>
</evidence>
<gene>
    <name evidence="2" type="ORF">FUA23_03995</name>
</gene>
<sequence>MISTDFTQSINPPMNLHVLLPTHNRQDLLRRCLNSLEQMAVEFTGATVHVIENGSAVAEQIANSYRDRLPVRYHHFAQGNKSLALNAVVQTLPKDSLLVFFDDDVAVRPGTIAAFRAAGEKYGPKHYFGGVLHPDYDAPPSKDVIPYLPPSARKIDHSNGTDYREFGKFRFFMGAIWACFLEDLTGAGSFDKQFGPGASSGARGQETDAQLRLYTTGCQPVFVRAAAVDHYVAPHMVTADYAVERIFLASIHKGEQWPGFVHTLGMLTKLAFSSLLLPLQPNSVGHRYRIAKAAGYFRGLAKRSKEK</sequence>
<protein>
    <submittedName>
        <fullName evidence="2">Glycosyltransferase family 2 protein</fullName>
    </submittedName>
</protein>
<dbReference type="InterPro" id="IPR029044">
    <property type="entry name" value="Nucleotide-diphossugar_trans"/>
</dbReference>
<proteinExistence type="predicted"/>
<accession>A0A5C7FIC0</accession>
<dbReference type="EMBL" id="VOXD01000004">
    <property type="protein sequence ID" value="TXF90972.1"/>
    <property type="molecule type" value="Genomic_DNA"/>
</dbReference>